<organism evidence="3 4">
    <name type="scientific">Bimuria novae-zelandiae CBS 107.79</name>
    <dbReference type="NCBI Taxonomy" id="1447943"/>
    <lineage>
        <taxon>Eukaryota</taxon>
        <taxon>Fungi</taxon>
        <taxon>Dikarya</taxon>
        <taxon>Ascomycota</taxon>
        <taxon>Pezizomycotina</taxon>
        <taxon>Dothideomycetes</taxon>
        <taxon>Pleosporomycetidae</taxon>
        <taxon>Pleosporales</taxon>
        <taxon>Massarineae</taxon>
        <taxon>Didymosphaeriaceae</taxon>
        <taxon>Bimuria</taxon>
    </lineage>
</organism>
<keyword evidence="4" id="KW-1185">Reference proteome</keyword>
<dbReference type="Proteomes" id="UP000800036">
    <property type="component" value="Unassembled WGS sequence"/>
</dbReference>
<sequence length="466" mass="50088">MATSRKNVLALFGLVVSIRAVPAALPEPDPQFGIGPSHYSISWDVPLPVATVAPEDPEPEYPVPVPSDQISLGQPSATVSWEGDPVPTDYPEEPEDPEKPEVPQVPLPIPTNIISLNPPSFSVSWDGPKPPRTTKKPWWPPAWTSPNGYVSASVSWNKRQDEEEPEPTDFPGFPEEPFPEDPEDPEEPNPISFPGAPATTPPNSIGIQPPKFSFSWGKRQEDEPKPTDFPEAENPGEEANNPIGFPSAPPAPPPNSIGIQPSKVSFGWGKRGVGKPTVPVKVPKPPKTTSENWVSWGKRQDDEGSTEVFPPAPTPSDQITLIPPTASISWGIPPSKPSSAYVSWGKRDEDKKHSTTLLTHKTQTHPTITSKPTPVTSSCPTVTTSIIPPCVPPTCPRDMVSCKVGEAEVKEVRPRAVEKTIVTITTVVKPSGKPTPTKSVCTTSTVIVNVGCPTWTCAPRDAGCAL</sequence>
<feature type="signal peptide" evidence="2">
    <location>
        <begin position="1"/>
        <end position="23"/>
    </location>
</feature>
<feature type="compositionally biased region" description="Low complexity" evidence="1">
    <location>
        <begin position="237"/>
        <end position="246"/>
    </location>
</feature>
<gene>
    <name evidence="3" type="ORF">BU23DRAFT_141273</name>
</gene>
<evidence type="ECO:0000313" key="4">
    <source>
        <dbReference type="Proteomes" id="UP000800036"/>
    </source>
</evidence>
<feature type="compositionally biased region" description="Polar residues" evidence="1">
    <location>
        <begin position="147"/>
        <end position="157"/>
    </location>
</feature>
<proteinExistence type="predicted"/>
<evidence type="ECO:0000313" key="3">
    <source>
        <dbReference type="EMBL" id="KAF1973013.1"/>
    </source>
</evidence>
<dbReference type="OrthoDB" id="3798666at2759"/>
<feature type="region of interest" description="Disordered" evidence="1">
    <location>
        <begin position="51"/>
        <end position="295"/>
    </location>
</feature>
<dbReference type="AlphaFoldDB" id="A0A6A5V6E9"/>
<keyword evidence="2" id="KW-0732">Signal</keyword>
<feature type="compositionally biased region" description="Acidic residues" evidence="1">
    <location>
        <begin position="177"/>
        <end position="187"/>
    </location>
</feature>
<protein>
    <submittedName>
        <fullName evidence="3">Uncharacterized protein</fullName>
    </submittedName>
</protein>
<feature type="compositionally biased region" description="Basic and acidic residues" evidence="1">
    <location>
        <begin position="218"/>
        <end position="228"/>
    </location>
</feature>
<accession>A0A6A5V6E9</accession>
<name>A0A6A5V6E9_9PLEO</name>
<reference evidence="3" key="1">
    <citation type="journal article" date="2020" name="Stud. Mycol.">
        <title>101 Dothideomycetes genomes: a test case for predicting lifestyles and emergence of pathogens.</title>
        <authorList>
            <person name="Haridas S."/>
            <person name="Albert R."/>
            <person name="Binder M."/>
            <person name="Bloem J."/>
            <person name="Labutti K."/>
            <person name="Salamov A."/>
            <person name="Andreopoulos B."/>
            <person name="Baker S."/>
            <person name="Barry K."/>
            <person name="Bills G."/>
            <person name="Bluhm B."/>
            <person name="Cannon C."/>
            <person name="Castanera R."/>
            <person name="Culley D."/>
            <person name="Daum C."/>
            <person name="Ezra D."/>
            <person name="Gonzalez J."/>
            <person name="Henrissat B."/>
            <person name="Kuo A."/>
            <person name="Liang C."/>
            <person name="Lipzen A."/>
            <person name="Lutzoni F."/>
            <person name="Magnuson J."/>
            <person name="Mondo S."/>
            <person name="Nolan M."/>
            <person name="Ohm R."/>
            <person name="Pangilinan J."/>
            <person name="Park H.-J."/>
            <person name="Ramirez L."/>
            <person name="Alfaro M."/>
            <person name="Sun H."/>
            <person name="Tritt A."/>
            <person name="Yoshinaga Y."/>
            <person name="Zwiers L.-H."/>
            <person name="Turgeon B."/>
            <person name="Goodwin S."/>
            <person name="Spatafora J."/>
            <person name="Crous P."/>
            <person name="Grigoriev I."/>
        </authorList>
    </citation>
    <scope>NUCLEOTIDE SEQUENCE</scope>
    <source>
        <strain evidence="3">CBS 107.79</strain>
    </source>
</reference>
<feature type="chain" id="PRO_5025409138" evidence="2">
    <location>
        <begin position="24"/>
        <end position="466"/>
    </location>
</feature>
<dbReference type="EMBL" id="ML976683">
    <property type="protein sequence ID" value="KAF1973013.1"/>
    <property type="molecule type" value="Genomic_DNA"/>
</dbReference>
<evidence type="ECO:0000256" key="2">
    <source>
        <dbReference type="SAM" id="SignalP"/>
    </source>
</evidence>
<evidence type="ECO:0000256" key="1">
    <source>
        <dbReference type="SAM" id="MobiDB-lite"/>
    </source>
</evidence>
<feature type="compositionally biased region" description="Polar residues" evidence="1">
    <location>
        <begin position="68"/>
        <end position="79"/>
    </location>
</feature>
<feature type="compositionally biased region" description="Polar residues" evidence="1">
    <location>
        <begin position="112"/>
        <end position="123"/>
    </location>
</feature>